<proteinExistence type="predicted"/>
<evidence type="ECO:0000313" key="1">
    <source>
        <dbReference type="EMBL" id="CAN77586.1"/>
    </source>
</evidence>
<dbReference type="InterPro" id="IPR046960">
    <property type="entry name" value="PPR_At4g14850-like_plant"/>
</dbReference>
<gene>
    <name evidence="1" type="ORF">VITISV_041085</name>
</gene>
<reference evidence="1" key="1">
    <citation type="journal article" date="2007" name="PLoS ONE">
        <title>The first genome sequence of an elite grapevine cultivar (Pinot noir Vitis vinifera L.): coping with a highly heterozygous genome.</title>
        <authorList>
            <person name="Velasco R."/>
            <person name="Zharkikh A."/>
            <person name="Troggio M."/>
            <person name="Cartwright D.A."/>
            <person name="Cestaro A."/>
            <person name="Pruss D."/>
            <person name="Pindo M."/>
            <person name="FitzGerald L.M."/>
            <person name="Vezzulli S."/>
            <person name="Reid J."/>
            <person name="Malacarne G."/>
            <person name="Iliev D."/>
            <person name="Coppola G."/>
            <person name="Wardell B."/>
            <person name="Micheletti D."/>
            <person name="Macalma T."/>
            <person name="Facci M."/>
            <person name="Mitchell J.T."/>
            <person name="Perazzolli M."/>
            <person name="Eldredge G."/>
            <person name="Gatto P."/>
            <person name="Oyzerski R."/>
            <person name="Moretto M."/>
            <person name="Gutin N."/>
            <person name="Stefanini M."/>
            <person name="Chen Y."/>
            <person name="Segala C."/>
            <person name="Davenport C."/>
            <person name="Dematte L."/>
            <person name="Mraz A."/>
            <person name="Battilana J."/>
            <person name="Stormo K."/>
            <person name="Costa F."/>
            <person name="Tao Q."/>
            <person name="Si-Ammour A."/>
            <person name="Harkins T."/>
            <person name="Lackey A."/>
            <person name="Perbost C."/>
            <person name="Taillon B."/>
            <person name="Stella A."/>
            <person name="Solovyev V."/>
            <person name="Fawcett J.A."/>
            <person name="Sterck L."/>
            <person name="Vandepoele K."/>
            <person name="Grando S.M."/>
            <person name="Toppo S."/>
            <person name="Moser C."/>
            <person name="Lanchbury J."/>
            <person name="Bogden R."/>
            <person name="Skolnick M."/>
            <person name="Sgaramella V."/>
            <person name="Bhatnagar S.K."/>
            <person name="Fontana P."/>
            <person name="Gutin A."/>
            <person name="Van de Peer Y."/>
            <person name="Salamini F."/>
            <person name="Viola R."/>
        </authorList>
    </citation>
    <scope>NUCLEOTIDE SEQUENCE</scope>
</reference>
<dbReference type="GO" id="GO:0003723">
    <property type="term" value="F:RNA binding"/>
    <property type="evidence" value="ECO:0007669"/>
    <property type="project" value="InterPro"/>
</dbReference>
<sequence length="102" mass="11659">MKSEGLFPDGVTFLGYLYACNHGGLVEEGLRVFKIMIEVHNLKPKMEHFARVVDMLGHARRLNEAKSFIDEMGIESDVLATPLCWNFSVCAYRFDVKQDFIT</sequence>
<evidence type="ECO:0008006" key="2">
    <source>
        <dbReference type="Google" id="ProtNLM"/>
    </source>
</evidence>
<name>A5C4P1_VITVI</name>
<dbReference type="Gene3D" id="1.25.40.10">
    <property type="entry name" value="Tetratricopeptide repeat domain"/>
    <property type="match status" value="1"/>
</dbReference>
<dbReference type="EMBL" id="AM482224">
    <property type="protein sequence ID" value="CAN77586.1"/>
    <property type="molecule type" value="Genomic_DNA"/>
</dbReference>
<dbReference type="PANTHER" id="PTHR47926:SF341">
    <property type="entry name" value="PENTATRICOPEPTIDE REPEAT-CONTAINING PROTEIN"/>
    <property type="match status" value="1"/>
</dbReference>
<dbReference type="InterPro" id="IPR011990">
    <property type="entry name" value="TPR-like_helical_dom_sf"/>
</dbReference>
<protein>
    <recommendedName>
        <fullName evidence="2">Pentatricopeptide repeat-containing protein</fullName>
    </recommendedName>
</protein>
<dbReference type="GO" id="GO:0009451">
    <property type="term" value="P:RNA modification"/>
    <property type="evidence" value="ECO:0007669"/>
    <property type="project" value="InterPro"/>
</dbReference>
<accession>A5C4P1</accession>
<dbReference type="PANTHER" id="PTHR47926">
    <property type="entry name" value="PENTATRICOPEPTIDE REPEAT-CONTAINING PROTEIN"/>
    <property type="match status" value="1"/>
</dbReference>
<organism evidence="1">
    <name type="scientific">Vitis vinifera</name>
    <name type="common">Grape</name>
    <dbReference type="NCBI Taxonomy" id="29760"/>
    <lineage>
        <taxon>Eukaryota</taxon>
        <taxon>Viridiplantae</taxon>
        <taxon>Streptophyta</taxon>
        <taxon>Embryophyta</taxon>
        <taxon>Tracheophyta</taxon>
        <taxon>Spermatophyta</taxon>
        <taxon>Magnoliopsida</taxon>
        <taxon>eudicotyledons</taxon>
        <taxon>Gunneridae</taxon>
        <taxon>Pentapetalae</taxon>
        <taxon>rosids</taxon>
        <taxon>Vitales</taxon>
        <taxon>Vitaceae</taxon>
        <taxon>Viteae</taxon>
        <taxon>Vitis</taxon>
    </lineage>
</organism>
<dbReference type="AlphaFoldDB" id="A5C4P1"/>
<dbReference type="OrthoDB" id="912794at2759"/>